<name>A0A1H4U5K0_TSUTY</name>
<dbReference type="Proteomes" id="UP000182241">
    <property type="component" value="Unassembled WGS sequence"/>
</dbReference>
<evidence type="ECO:0000313" key="2">
    <source>
        <dbReference type="Proteomes" id="UP000182241"/>
    </source>
</evidence>
<keyword evidence="2" id="KW-1185">Reference proteome</keyword>
<reference evidence="2" key="1">
    <citation type="submission" date="2016-10" db="EMBL/GenBank/DDBJ databases">
        <authorList>
            <person name="Varghese N."/>
            <person name="Submissions S."/>
        </authorList>
    </citation>
    <scope>NUCLEOTIDE SEQUENCE [LARGE SCALE GENOMIC DNA]</scope>
    <source>
        <strain evidence="2">DSM 44234</strain>
    </source>
</reference>
<organism evidence="1 2">
    <name type="scientific">Tsukamurella tyrosinosolvens</name>
    <dbReference type="NCBI Taxonomy" id="57704"/>
    <lineage>
        <taxon>Bacteria</taxon>
        <taxon>Bacillati</taxon>
        <taxon>Actinomycetota</taxon>
        <taxon>Actinomycetes</taxon>
        <taxon>Mycobacteriales</taxon>
        <taxon>Tsukamurellaceae</taxon>
        <taxon>Tsukamurella</taxon>
    </lineage>
</organism>
<proteinExistence type="predicted"/>
<protein>
    <submittedName>
        <fullName evidence="1">Uncharacterized protein</fullName>
    </submittedName>
</protein>
<dbReference type="AlphaFoldDB" id="A0A1H4U5K0"/>
<dbReference type="STRING" id="57704.SAMN04489793_2790"/>
<dbReference type="EMBL" id="FNSA01000003">
    <property type="protein sequence ID" value="SEC63999.1"/>
    <property type="molecule type" value="Genomic_DNA"/>
</dbReference>
<accession>A0A1H4U5K0</accession>
<gene>
    <name evidence="1" type="ORF">SAMN04489793_2790</name>
</gene>
<evidence type="ECO:0000313" key="1">
    <source>
        <dbReference type="EMBL" id="SEC63999.1"/>
    </source>
</evidence>
<sequence length="104" mass="11646">MGDPWGWTSVPVCGVCGRDMGGTEIDHTPCFDRGRKRVELRASPDRRMDFRVRRLAFDGGQDPALPVEGTGPWDVCLQDDGQTLRLFRIIDKPSEPADRTEEAT</sequence>